<sequence>EKALQLNRNNETLAANWLMDNGVKEAEKFQINSSSVLTANVTVVDSVEEDAEWAPDGVDFFQEMGDGDVALDLTTRLPSDKLDGNFEEFSDTYNRLALEPNVQQSFRDPDMQIERVKAAVSHQTALKHLSLQLSIDDIRIGQSLRVSKSWVSARERVLGEEGTGVGGSGRSLYHWYLNSVQNTWEPFDDNVTAQLEERWRSGDSFCAAILDSEPFMFRLDRMA</sequence>
<feature type="non-terminal residue" evidence="2">
    <location>
        <position position="223"/>
    </location>
</feature>
<protein>
    <recommendedName>
        <fullName evidence="1">WWE domain-containing protein</fullName>
    </recommendedName>
</protein>
<reference evidence="2" key="1">
    <citation type="submission" date="2015-04" db="EMBL/GenBank/DDBJ databases">
        <title>The genome sequence of the plant pathogenic Rhizarian Plasmodiophora brassicae reveals insights in its biotrophic life cycle and the origin of chitin synthesis.</title>
        <authorList>
            <person name="Schwelm A."/>
            <person name="Fogelqvist J."/>
            <person name="Knaust A."/>
            <person name="Julke S."/>
            <person name="Lilja T."/>
            <person name="Dhandapani V."/>
            <person name="Bonilla-Rosso G."/>
            <person name="Karlsson M."/>
            <person name="Shevchenko A."/>
            <person name="Choi S.R."/>
            <person name="Kim H.G."/>
            <person name="Park J.Y."/>
            <person name="Lim Y.P."/>
            <person name="Ludwig-Muller J."/>
            <person name="Dixelius C."/>
        </authorList>
    </citation>
    <scope>NUCLEOTIDE SEQUENCE</scope>
    <source>
        <tissue evidence="2">Potato root galls</tissue>
    </source>
</reference>
<accession>A0A0H5QU99</accession>
<evidence type="ECO:0000313" key="2">
    <source>
        <dbReference type="EMBL" id="CRZ05146.1"/>
    </source>
</evidence>
<proteinExistence type="predicted"/>
<organism evidence="2">
    <name type="scientific">Spongospora subterranea</name>
    <dbReference type="NCBI Taxonomy" id="70186"/>
    <lineage>
        <taxon>Eukaryota</taxon>
        <taxon>Sar</taxon>
        <taxon>Rhizaria</taxon>
        <taxon>Endomyxa</taxon>
        <taxon>Phytomyxea</taxon>
        <taxon>Plasmodiophorida</taxon>
        <taxon>Plasmodiophoridae</taxon>
        <taxon>Spongospora</taxon>
    </lineage>
</organism>
<dbReference type="AlphaFoldDB" id="A0A0H5QU99"/>
<evidence type="ECO:0000259" key="1">
    <source>
        <dbReference type="PROSITE" id="PS50918"/>
    </source>
</evidence>
<dbReference type="EMBL" id="HACM01004704">
    <property type="protein sequence ID" value="CRZ05146.1"/>
    <property type="molecule type" value="Transcribed_RNA"/>
</dbReference>
<feature type="domain" description="WWE" evidence="1">
    <location>
        <begin position="160"/>
        <end position="223"/>
    </location>
</feature>
<name>A0A0H5QU99_9EUKA</name>
<dbReference type="PROSITE" id="PS50918">
    <property type="entry name" value="WWE"/>
    <property type="match status" value="1"/>
</dbReference>
<dbReference type="InterPro" id="IPR004170">
    <property type="entry name" value="WWE_dom"/>
</dbReference>
<feature type="non-terminal residue" evidence="2">
    <location>
        <position position="1"/>
    </location>
</feature>